<dbReference type="SUPFAM" id="SSF51905">
    <property type="entry name" value="FAD/NAD(P)-binding domain"/>
    <property type="match status" value="1"/>
</dbReference>
<comment type="similarity">
    <text evidence="1">Belongs to the paxM FAD-dependent monooxygenase family.</text>
</comment>
<sequence length="233" mass="25971">MSTTATNDKPTVLIVGAGLGGLMLGALLEKAGVPYMIFERATTVKLLGSAMSIGPTLLPIFQQLGIYDDIVATSKYMTHIDTYNEDLESLQRSDYRPIEEFTGYGHYIIARPKYYEIMLKQVPPHKVHFGKRVLDISEKDDKVTVHLVNNETVEGDIVVGADGAYSVIRERLYGQLKAKGELPEEDQEDLPFSCYCLVGQTKVLDPEEFPIVKEPISQFRAIIGREKPFSVSP</sequence>
<protein>
    <recommendedName>
        <fullName evidence="7">FAD-binding domain-containing protein</fullName>
    </recommendedName>
</protein>
<keyword evidence="2" id="KW-0285">Flavoprotein</keyword>
<dbReference type="EMBL" id="JAHRHY010000002">
    <property type="protein sequence ID" value="KAG9071570.1"/>
    <property type="molecule type" value="Genomic_DNA"/>
</dbReference>
<dbReference type="InterPro" id="IPR050493">
    <property type="entry name" value="FAD-dep_Monooxygenase_BioMet"/>
</dbReference>
<dbReference type="Gene3D" id="3.50.50.60">
    <property type="entry name" value="FAD/NAD(P)-binding domain"/>
    <property type="match status" value="1"/>
</dbReference>
<evidence type="ECO:0000259" key="7">
    <source>
        <dbReference type="Pfam" id="PF01494"/>
    </source>
</evidence>
<dbReference type="PANTHER" id="PTHR13789">
    <property type="entry name" value="MONOOXYGENASE"/>
    <property type="match status" value="1"/>
</dbReference>
<dbReference type="PRINTS" id="PR00420">
    <property type="entry name" value="RNGMNOXGNASE"/>
</dbReference>
<keyword evidence="9" id="KW-1185">Reference proteome</keyword>
<dbReference type="OrthoDB" id="655030at2759"/>
<dbReference type="Pfam" id="PF01494">
    <property type="entry name" value="FAD_binding_3"/>
    <property type="match status" value="1"/>
</dbReference>
<dbReference type="AlphaFoldDB" id="A0A9P7Y264"/>
<keyword evidence="5" id="KW-0503">Monooxygenase</keyword>
<dbReference type="Proteomes" id="UP000707451">
    <property type="component" value="Unassembled WGS sequence"/>
</dbReference>
<evidence type="ECO:0000256" key="4">
    <source>
        <dbReference type="ARBA" id="ARBA00023002"/>
    </source>
</evidence>
<keyword evidence="6" id="KW-0812">Transmembrane</keyword>
<gene>
    <name evidence="8" type="ORF">KI688_005782</name>
</gene>
<dbReference type="InterPro" id="IPR002938">
    <property type="entry name" value="FAD-bd"/>
</dbReference>
<name>A0A9P7Y264_9FUNG</name>
<evidence type="ECO:0000256" key="1">
    <source>
        <dbReference type="ARBA" id="ARBA00007992"/>
    </source>
</evidence>
<evidence type="ECO:0000256" key="6">
    <source>
        <dbReference type="SAM" id="Phobius"/>
    </source>
</evidence>
<accession>A0A9P7Y264</accession>
<keyword evidence="3" id="KW-0274">FAD</keyword>
<dbReference type="GO" id="GO:0004497">
    <property type="term" value="F:monooxygenase activity"/>
    <property type="evidence" value="ECO:0007669"/>
    <property type="project" value="UniProtKB-KW"/>
</dbReference>
<feature type="domain" description="FAD-binding" evidence="7">
    <location>
        <begin position="11"/>
        <end position="180"/>
    </location>
</feature>
<keyword evidence="4" id="KW-0560">Oxidoreductase</keyword>
<keyword evidence="6" id="KW-1133">Transmembrane helix</keyword>
<dbReference type="GO" id="GO:0071949">
    <property type="term" value="F:FAD binding"/>
    <property type="evidence" value="ECO:0007669"/>
    <property type="project" value="InterPro"/>
</dbReference>
<feature type="transmembrane region" description="Helical" evidence="6">
    <location>
        <begin position="12"/>
        <end position="28"/>
    </location>
</feature>
<evidence type="ECO:0000256" key="2">
    <source>
        <dbReference type="ARBA" id="ARBA00022630"/>
    </source>
</evidence>
<evidence type="ECO:0000313" key="9">
    <source>
        <dbReference type="Proteomes" id="UP000707451"/>
    </source>
</evidence>
<evidence type="ECO:0000256" key="3">
    <source>
        <dbReference type="ARBA" id="ARBA00022827"/>
    </source>
</evidence>
<organism evidence="8 9">
    <name type="scientific">Linnemannia hyalina</name>
    <dbReference type="NCBI Taxonomy" id="64524"/>
    <lineage>
        <taxon>Eukaryota</taxon>
        <taxon>Fungi</taxon>
        <taxon>Fungi incertae sedis</taxon>
        <taxon>Mucoromycota</taxon>
        <taxon>Mortierellomycotina</taxon>
        <taxon>Mortierellomycetes</taxon>
        <taxon>Mortierellales</taxon>
        <taxon>Mortierellaceae</taxon>
        <taxon>Linnemannia</taxon>
    </lineage>
</organism>
<comment type="caution">
    <text evidence="8">The sequence shown here is derived from an EMBL/GenBank/DDBJ whole genome shotgun (WGS) entry which is preliminary data.</text>
</comment>
<keyword evidence="6" id="KW-0472">Membrane</keyword>
<proteinExistence type="inferred from homology"/>
<dbReference type="InterPro" id="IPR036188">
    <property type="entry name" value="FAD/NAD-bd_sf"/>
</dbReference>
<evidence type="ECO:0000313" key="8">
    <source>
        <dbReference type="EMBL" id="KAG9071570.1"/>
    </source>
</evidence>
<dbReference type="PANTHER" id="PTHR13789:SF309">
    <property type="entry name" value="PUTATIVE (AFU_ORTHOLOGUE AFUA_6G14510)-RELATED"/>
    <property type="match status" value="1"/>
</dbReference>
<evidence type="ECO:0000256" key="5">
    <source>
        <dbReference type="ARBA" id="ARBA00023033"/>
    </source>
</evidence>
<reference evidence="8" key="1">
    <citation type="submission" date="2021-06" db="EMBL/GenBank/DDBJ databases">
        <title>Genome Sequence of Mortierella hyaline Strain SCG-10, a Cold-Adapted, Nitrate-Reducing Fungus Isolated from Soil in Minnesota, USA.</title>
        <authorList>
            <person name="Aldossari N."/>
        </authorList>
    </citation>
    <scope>NUCLEOTIDE SEQUENCE</scope>
    <source>
        <strain evidence="8">SCG-10</strain>
    </source>
</reference>